<dbReference type="OrthoDB" id="1695322at2759"/>
<evidence type="ECO:0000313" key="3">
    <source>
        <dbReference type="Proteomes" id="UP000245207"/>
    </source>
</evidence>
<gene>
    <name evidence="2" type="ORF">CTI12_AA102670</name>
</gene>
<dbReference type="InterPro" id="IPR001810">
    <property type="entry name" value="F-box_dom"/>
</dbReference>
<dbReference type="NCBIfam" id="TIGR01640">
    <property type="entry name" value="F_box_assoc_1"/>
    <property type="match status" value="1"/>
</dbReference>
<protein>
    <submittedName>
        <fullName evidence="2">F-box domain-containing protein</fullName>
    </submittedName>
</protein>
<dbReference type="AlphaFoldDB" id="A0A2U1PWZ6"/>
<dbReference type="InterPro" id="IPR036047">
    <property type="entry name" value="F-box-like_dom_sf"/>
</dbReference>
<comment type="caution">
    <text evidence="2">The sequence shown here is derived from an EMBL/GenBank/DDBJ whole genome shotgun (WGS) entry which is preliminary data.</text>
</comment>
<dbReference type="Proteomes" id="UP000245207">
    <property type="component" value="Unassembled WGS sequence"/>
</dbReference>
<dbReference type="PANTHER" id="PTHR31672">
    <property type="entry name" value="BNACNNG10540D PROTEIN"/>
    <property type="match status" value="1"/>
</dbReference>
<dbReference type="EMBL" id="PKPP01000643">
    <property type="protein sequence ID" value="PWA90252.1"/>
    <property type="molecule type" value="Genomic_DNA"/>
</dbReference>
<dbReference type="SMART" id="SM00256">
    <property type="entry name" value="FBOX"/>
    <property type="match status" value="1"/>
</dbReference>
<dbReference type="PROSITE" id="PS50181">
    <property type="entry name" value="FBOX"/>
    <property type="match status" value="1"/>
</dbReference>
<dbReference type="InterPro" id="IPR050796">
    <property type="entry name" value="SCF_F-box_component"/>
</dbReference>
<accession>A0A2U1PWZ6</accession>
<evidence type="ECO:0000313" key="2">
    <source>
        <dbReference type="EMBL" id="PWA90252.1"/>
    </source>
</evidence>
<evidence type="ECO:0000259" key="1">
    <source>
        <dbReference type="PROSITE" id="PS50181"/>
    </source>
</evidence>
<keyword evidence="3" id="KW-1185">Reference proteome</keyword>
<dbReference type="STRING" id="35608.A0A2U1PWZ6"/>
<dbReference type="Pfam" id="PF00646">
    <property type="entry name" value="F-box"/>
    <property type="match status" value="1"/>
</dbReference>
<proteinExistence type="predicted"/>
<dbReference type="Gene3D" id="1.20.1280.50">
    <property type="match status" value="1"/>
</dbReference>
<dbReference type="InterPro" id="IPR017451">
    <property type="entry name" value="F-box-assoc_interact_dom"/>
</dbReference>
<name>A0A2U1PWZ6_ARTAN</name>
<organism evidence="2 3">
    <name type="scientific">Artemisia annua</name>
    <name type="common">Sweet wormwood</name>
    <dbReference type="NCBI Taxonomy" id="35608"/>
    <lineage>
        <taxon>Eukaryota</taxon>
        <taxon>Viridiplantae</taxon>
        <taxon>Streptophyta</taxon>
        <taxon>Embryophyta</taxon>
        <taxon>Tracheophyta</taxon>
        <taxon>Spermatophyta</taxon>
        <taxon>Magnoliopsida</taxon>
        <taxon>eudicotyledons</taxon>
        <taxon>Gunneridae</taxon>
        <taxon>Pentapetalae</taxon>
        <taxon>asterids</taxon>
        <taxon>campanulids</taxon>
        <taxon>Asterales</taxon>
        <taxon>Asteraceae</taxon>
        <taxon>Asteroideae</taxon>
        <taxon>Anthemideae</taxon>
        <taxon>Artemisiinae</taxon>
        <taxon>Artemisia</taxon>
    </lineage>
</organism>
<dbReference type="Pfam" id="PF08268">
    <property type="entry name" value="FBA_3"/>
    <property type="match status" value="1"/>
</dbReference>
<dbReference type="SUPFAM" id="SSF81383">
    <property type="entry name" value="F-box domain"/>
    <property type="match status" value="1"/>
</dbReference>
<reference evidence="2 3" key="1">
    <citation type="journal article" date="2018" name="Mol. Plant">
        <title>The genome of Artemisia annua provides insight into the evolution of Asteraceae family and artemisinin biosynthesis.</title>
        <authorList>
            <person name="Shen Q."/>
            <person name="Zhang L."/>
            <person name="Liao Z."/>
            <person name="Wang S."/>
            <person name="Yan T."/>
            <person name="Shi P."/>
            <person name="Liu M."/>
            <person name="Fu X."/>
            <person name="Pan Q."/>
            <person name="Wang Y."/>
            <person name="Lv Z."/>
            <person name="Lu X."/>
            <person name="Zhang F."/>
            <person name="Jiang W."/>
            <person name="Ma Y."/>
            <person name="Chen M."/>
            <person name="Hao X."/>
            <person name="Li L."/>
            <person name="Tang Y."/>
            <person name="Lv G."/>
            <person name="Zhou Y."/>
            <person name="Sun X."/>
            <person name="Brodelius P.E."/>
            <person name="Rose J.K.C."/>
            <person name="Tang K."/>
        </authorList>
    </citation>
    <scope>NUCLEOTIDE SEQUENCE [LARGE SCALE GENOMIC DNA]</scope>
    <source>
        <strain evidence="3">cv. Huhao1</strain>
        <tissue evidence="2">Leaf</tissue>
    </source>
</reference>
<dbReference type="CDD" id="cd22157">
    <property type="entry name" value="F-box_AtFBW1-like"/>
    <property type="match status" value="1"/>
</dbReference>
<dbReference type="InterPro" id="IPR013187">
    <property type="entry name" value="F-box-assoc_dom_typ3"/>
</dbReference>
<sequence>MDDLLPDDIVRDILARLPAKPLLRFRGVSKYWNRMLREPCFMNLRSRRTIILPLSETLILIDDNVPTDDTPHSVLKRFYPLANLRKINVIVRVIGTFNGIVLLGYMHKMILYNPFTGATKKLPCPPGSCTRPGYGFGYGATPDDLKIVRFVQSYHKCDVYSFKKNSWSSWSTLQYNIRCIYFQHSVGTFVNGFLHWLAYDSPKLIVLNVNDMVLSEMHGPVTQNLTEVVLLGTINGCLCSVNYLDNVYAFELWVMKEYSVEKSWSPIYSFRDDLNTPLCIFDNGRILMRSDSELTINDHSRKTYKKLNISVEVREEWHWHRMHVVEYMESLVAPSDMCCF</sequence>
<dbReference type="PANTHER" id="PTHR31672:SF13">
    <property type="entry name" value="F-BOX PROTEIN CPR30-LIKE"/>
    <property type="match status" value="1"/>
</dbReference>
<feature type="domain" description="F-box" evidence="1">
    <location>
        <begin position="1"/>
        <end position="44"/>
    </location>
</feature>